<accession>A0A7J6Y707</accession>
<feature type="coiled-coil region" evidence="1">
    <location>
        <begin position="625"/>
        <end position="652"/>
    </location>
</feature>
<sequence>MAFVAVRVINGVISGKREQEAGERLLDRLLKALPNAEVIPPTVTDLLPLVDRHVSAGNGLLWVDCGYSSSDEGSLLTAPVDRRTPKYIGNDALGWYGGGFLPALIQLLLLREEVRISKTFPRESAFKSSGKIHLRWFAVRSFDTPVVDLVAPFVPIHTERDASQEVDAGATVSPSAPLEHLIIYDVRGFVEHLERVVVTPSFSRAREHLSHVFWLTLRGISYVVCIVHDTHTEFFTKALTCSDQLCGSQGPPLSFFHSIQSVKLGLSFNETLCRTPSTPRGSTSPNWGWCVRVGSHQWEDPLDIVSLLQRLLDVSTCREATVALPRGCSLAASKPTHGAVHEEVKPTQRRRTTVRRITPAEPQRASLSSEAATKEDVLPDGSNGTSLCASRCTSRTSSEKALPRNNFYSPRLGVVHLREQIILEKERLMHAELEAQCAMERHALLEREEHTLQKEAATINGNIEFLRHAIEAEEKRMQHLSDGNLSEETRLQRHHEEDKERREKSPQFTPQQISEHYENVRKQLRRSIQSQMAALARQQEEEESKMEHFCEEQAEQRRLETARSHEELRQIQEDINASTKELQCLEEEETREAFISQLHRVGNEASIERTHVTQMDMDEARTLMLQKKRHELLLLEERVRRLQEVVDMARESVRRISSVKEKKEPRITRPTTRTFLSYDAPLHFALRLSVRRTLKEEERLCRARIEREYMERLMSFWKQWQDEVYCVTLNSPLTKALRAASANYTSLQEEWEKTQREQMDSQQDVERELEAVKAYSAALRRELGDMQKRHNACLSEQRRIVEELQHVLQSEADTVLRHITAVVETLLCEAGGESRNALDDIRDGEKSNVRRSLQTVLTAGCHQVSRHYRQRRQKETQGTVQDKTHMPISEASLLLIQETCQEYKKLCEGILERHRLEVESCCLADSCHAKEEILSVERNGRKNGQQTINAMGCDGCEA</sequence>
<proteinExistence type="predicted"/>
<evidence type="ECO:0000256" key="2">
    <source>
        <dbReference type="SAM" id="MobiDB-lite"/>
    </source>
</evidence>
<evidence type="ECO:0000313" key="4">
    <source>
        <dbReference type="Proteomes" id="UP000583944"/>
    </source>
</evidence>
<dbReference type="AlphaFoldDB" id="A0A7J6Y707"/>
<dbReference type="Proteomes" id="UP000583944">
    <property type="component" value="Unassembled WGS sequence"/>
</dbReference>
<evidence type="ECO:0000256" key="1">
    <source>
        <dbReference type="SAM" id="Coils"/>
    </source>
</evidence>
<gene>
    <name evidence="3" type="ORF">ECC02_004643</name>
</gene>
<dbReference type="VEuPathDB" id="TriTrypDB:BCY84_13434"/>
<keyword evidence="1" id="KW-0175">Coiled coil</keyword>
<feature type="compositionally biased region" description="Basic and acidic residues" evidence="2">
    <location>
        <begin position="487"/>
        <end position="505"/>
    </location>
</feature>
<reference evidence="3 4" key="1">
    <citation type="journal article" date="2019" name="Genome Biol. Evol.">
        <title>Nanopore Sequencing Significantly Improves Genome Assembly of the Protozoan Parasite Trypanosoma cruzi.</title>
        <authorList>
            <person name="Diaz-Viraque F."/>
            <person name="Pita S."/>
            <person name="Greif G."/>
            <person name="de Souza R.C.M."/>
            <person name="Iraola G."/>
            <person name="Robello C."/>
        </authorList>
    </citation>
    <scope>NUCLEOTIDE SEQUENCE [LARGE SCALE GENOMIC DNA]</scope>
    <source>
        <strain evidence="3 4">Berenice</strain>
    </source>
</reference>
<organism evidence="3 4">
    <name type="scientific">Trypanosoma cruzi</name>
    <dbReference type="NCBI Taxonomy" id="5693"/>
    <lineage>
        <taxon>Eukaryota</taxon>
        <taxon>Discoba</taxon>
        <taxon>Euglenozoa</taxon>
        <taxon>Kinetoplastea</taxon>
        <taxon>Metakinetoplastina</taxon>
        <taxon>Trypanosomatida</taxon>
        <taxon>Trypanosomatidae</taxon>
        <taxon>Trypanosoma</taxon>
        <taxon>Schizotrypanum</taxon>
    </lineage>
</organism>
<feature type="region of interest" description="Disordered" evidence="2">
    <location>
        <begin position="337"/>
        <end position="395"/>
    </location>
</feature>
<feature type="compositionally biased region" description="Polar residues" evidence="2">
    <location>
        <begin position="382"/>
        <end position="395"/>
    </location>
</feature>
<feature type="coiled-coil region" evidence="1">
    <location>
        <begin position="521"/>
        <end position="588"/>
    </location>
</feature>
<dbReference type="EMBL" id="JABDHM010000028">
    <property type="protein sequence ID" value="KAF5222362.1"/>
    <property type="molecule type" value="Genomic_DNA"/>
</dbReference>
<comment type="caution">
    <text evidence="3">The sequence shown here is derived from an EMBL/GenBank/DDBJ whole genome shotgun (WGS) entry which is preliminary data.</text>
</comment>
<name>A0A7J6Y707_TRYCR</name>
<dbReference type="VEuPathDB" id="TriTrypDB:ECC02_004643"/>
<protein>
    <submittedName>
        <fullName evidence="3">Uncharacterized protein</fullName>
    </submittedName>
</protein>
<evidence type="ECO:0000313" key="3">
    <source>
        <dbReference type="EMBL" id="KAF5222362.1"/>
    </source>
</evidence>
<feature type="region of interest" description="Disordered" evidence="2">
    <location>
        <begin position="477"/>
        <end position="511"/>
    </location>
</feature>